<dbReference type="InterPro" id="IPR016187">
    <property type="entry name" value="CTDL_fold"/>
</dbReference>
<accession>A0A517Y8Q1</accession>
<keyword evidence="3" id="KW-1185">Reference proteome</keyword>
<reference evidence="2 3" key="1">
    <citation type="submission" date="2019-02" db="EMBL/GenBank/DDBJ databases">
        <title>Deep-cultivation of Planctomycetes and their phenomic and genomic characterization uncovers novel biology.</title>
        <authorList>
            <person name="Wiegand S."/>
            <person name="Jogler M."/>
            <person name="Boedeker C."/>
            <person name="Pinto D."/>
            <person name="Vollmers J."/>
            <person name="Rivas-Marin E."/>
            <person name="Kohn T."/>
            <person name="Peeters S.H."/>
            <person name="Heuer A."/>
            <person name="Rast P."/>
            <person name="Oberbeckmann S."/>
            <person name="Bunk B."/>
            <person name="Jeske O."/>
            <person name="Meyerdierks A."/>
            <person name="Storesund J.E."/>
            <person name="Kallscheuer N."/>
            <person name="Luecker S."/>
            <person name="Lage O.M."/>
            <person name="Pohl T."/>
            <person name="Merkel B.J."/>
            <person name="Hornburger P."/>
            <person name="Mueller R.-W."/>
            <person name="Bruemmer F."/>
            <person name="Labrenz M."/>
            <person name="Spormann A.M."/>
            <person name="Op den Camp H."/>
            <person name="Overmann J."/>
            <person name="Amann R."/>
            <person name="Jetten M.S.M."/>
            <person name="Mascher T."/>
            <person name="Medema M.H."/>
            <person name="Devos D.P."/>
            <person name="Kaster A.-K."/>
            <person name="Ovreas L."/>
            <person name="Rohde M."/>
            <person name="Galperin M.Y."/>
            <person name="Jogler C."/>
        </authorList>
    </citation>
    <scope>NUCLEOTIDE SEQUENCE [LARGE SCALE GENOMIC DNA]</scope>
    <source>
        <strain evidence="2 3">ETA_A8</strain>
    </source>
</reference>
<dbReference type="GO" id="GO:0120147">
    <property type="term" value="F:formylglycine-generating oxidase activity"/>
    <property type="evidence" value="ECO:0007669"/>
    <property type="project" value="TreeGrafter"/>
</dbReference>
<dbReference type="InterPro" id="IPR042095">
    <property type="entry name" value="SUMF_sf"/>
</dbReference>
<dbReference type="KEGG" id="aagg:ETAA8_16610"/>
<gene>
    <name evidence="2" type="ORF">ETAA8_16610</name>
</gene>
<sequence>MKLQRTHILPLILTIALLLLNRAWGAEADGGLPTPYTGMLNELRTDLAAKVPTSENEQEVNKFLASNALDAKLAKYVVLTEATPKGLAEFAQQGKEQEALVERLLGDAELMQQMLVADGAKDGQYGPAMKIYSDIRRASQKADKGVLQRLALAISLVHAVPMAQGNPQADIDAPKTIDPVKRYAQFEKAYLGGELDQDFERQDTWNLRFVVDGDEPDWTLVWGREMLRNYRPDHIYNSDPGWRYVGLVSSDVRYGSGDVKYDRPELQNYQNILMNGGICGRRAFFGRFILRAFGVPTTARPQSGHGALVHCTPNGWVPCLGGGWGSGWTATVYKNDLDFLASTQARSNRDAYLKVKRAQWIGDVLEEKRVYGEHGEKPAFWNGVSLRTQRAIIEQSKVLTLAALGTELGEANGPTVAKKVLAEPVSPEDKKIGYGKNGVIAIPATAYSKPVGNTGDVVAMKSFGGGMQIFLPRFSTEGLTILRGGAWRTDITKTGSRMQSAGYGKYNNWGFRVAVTPADINPPATLKLDLGEGVNLELVYIQPGTFVMGGESAKEGRFECVDMPKHEVTLTKGFYLGKYEVTQAQYQLIMGSNPSGATKDPSCPVDTIGETDATEFCAKVVEKTGQEVRLPTEAEWEYACRAGTKTEWFFGDDPSKFGDYAWFRDNDGGKSHPVGQKKPNPWGLYDIYGNVYERVSDRYAKDYYAKSPKEDPTGPSLGQKSRFEYEIDAPQAGKYALTAQVVTANYNQRLDVSVNDAASDIAMEMPYTCGQWQDCQPVTLMLRQGKNVLRFSRTNPPQYGVAIKSFTLSPAR</sequence>
<dbReference type="PANTHER" id="PTHR23150">
    <property type="entry name" value="SULFATASE MODIFYING FACTOR 1, 2"/>
    <property type="match status" value="1"/>
</dbReference>
<evidence type="ECO:0000313" key="2">
    <source>
        <dbReference type="EMBL" id="QDU26581.1"/>
    </source>
</evidence>
<organism evidence="2 3">
    <name type="scientific">Anatilimnocola aggregata</name>
    <dbReference type="NCBI Taxonomy" id="2528021"/>
    <lineage>
        <taxon>Bacteria</taxon>
        <taxon>Pseudomonadati</taxon>
        <taxon>Planctomycetota</taxon>
        <taxon>Planctomycetia</taxon>
        <taxon>Pirellulales</taxon>
        <taxon>Pirellulaceae</taxon>
        <taxon>Anatilimnocola</taxon>
    </lineage>
</organism>
<proteinExistence type="predicted"/>
<name>A0A517Y8Q1_9BACT</name>
<evidence type="ECO:0000313" key="3">
    <source>
        <dbReference type="Proteomes" id="UP000315017"/>
    </source>
</evidence>
<dbReference type="SUPFAM" id="SSF56436">
    <property type="entry name" value="C-type lectin-like"/>
    <property type="match status" value="1"/>
</dbReference>
<dbReference type="PANTHER" id="PTHR23150:SF19">
    <property type="entry name" value="FORMYLGLYCINE-GENERATING ENZYME"/>
    <property type="match status" value="1"/>
</dbReference>
<dbReference type="OrthoDB" id="9812426at2"/>
<protein>
    <submittedName>
        <fullName evidence="2">Formylglycine-generating sulfatase enzyme</fullName>
    </submittedName>
</protein>
<dbReference type="Proteomes" id="UP000315017">
    <property type="component" value="Chromosome"/>
</dbReference>
<dbReference type="RefSeq" id="WP_145087292.1">
    <property type="nucleotide sequence ID" value="NZ_CP036274.1"/>
</dbReference>
<dbReference type="InterPro" id="IPR005532">
    <property type="entry name" value="SUMF_dom"/>
</dbReference>
<evidence type="ECO:0000259" key="1">
    <source>
        <dbReference type="Pfam" id="PF03781"/>
    </source>
</evidence>
<dbReference type="EMBL" id="CP036274">
    <property type="protein sequence ID" value="QDU26581.1"/>
    <property type="molecule type" value="Genomic_DNA"/>
</dbReference>
<dbReference type="Gene3D" id="3.90.1580.10">
    <property type="entry name" value="paralog of FGE (formylglycine-generating enzyme)"/>
    <property type="match status" value="1"/>
</dbReference>
<dbReference type="AlphaFoldDB" id="A0A517Y8Q1"/>
<dbReference type="InterPro" id="IPR051043">
    <property type="entry name" value="Sulfatase_Mod_Factor_Kinase"/>
</dbReference>
<feature type="domain" description="Sulfatase-modifying factor enzyme-like" evidence="1">
    <location>
        <begin position="537"/>
        <end position="712"/>
    </location>
</feature>
<dbReference type="Pfam" id="PF03781">
    <property type="entry name" value="FGE-sulfatase"/>
    <property type="match status" value="1"/>
</dbReference>